<protein>
    <submittedName>
        <fullName evidence="4">MCE family protein</fullName>
    </submittedName>
</protein>
<evidence type="ECO:0000313" key="4">
    <source>
        <dbReference type="EMBL" id="MFI1464114.1"/>
    </source>
</evidence>
<dbReference type="NCBIfam" id="TIGR00996">
    <property type="entry name" value="Mtu_fam_mce"/>
    <property type="match status" value="1"/>
</dbReference>
<dbReference type="PANTHER" id="PTHR33371:SF17">
    <property type="entry name" value="MCE-FAMILY PROTEIN MCE1B"/>
    <property type="match status" value="1"/>
</dbReference>
<dbReference type="InterPro" id="IPR024516">
    <property type="entry name" value="Mce_C"/>
</dbReference>
<gene>
    <name evidence="4" type="ORF">ACH4WX_25615</name>
</gene>
<dbReference type="GeneID" id="93508551"/>
<dbReference type="InterPro" id="IPR005693">
    <property type="entry name" value="Mce"/>
</dbReference>
<accession>A0ABW7TST7</accession>
<name>A0ABW7TST7_9NOCA</name>
<reference evidence="4 5" key="1">
    <citation type="submission" date="2024-10" db="EMBL/GenBank/DDBJ databases">
        <title>The Natural Products Discovery Center: Release of the First 8490 Sequenced Strains for Exploring Actinobacteria Biosynthetic Diversity.</title>
        <authorList>
            <person name="Kalkreuter E."/>
            <person name="Kautsar S.A."/>
            <person name="Yang D."/>
            <person name="Bader C.D."/>
            <person name="Teijaro C.N."/>
            <person name="Fluegel L."/>
            <person name="Davis C.M."/>
            <person name="Simpson J.R."/>
            <person name="Lauterbach L."/>
            <person name="Steele A.D."/>
            <person name="Gui C."/>
            <person name="Meng S."/>
            <person name="Li G."/>
            <person name="Viehrig K."/>
            <person name="Ye F."/>
            <person name="Su P."/>
            <person name="Kiefer A.F."/>
            <person name="Nichols A."/>
            <person name="Cepeda A.J."/>
            <person name="Yan W."/>
            <person name="Fan B."/>
            <person name="Jiang Y."/>
            <person name="Adhikari A."/>
            <person name="Zheng C.-J."/>
            <person name="Schuster L."/>
            <person name="Cowan T.M."/>
            <person name="Smanski M.J."/>
            <person name="Chevrette M.G."/>
            <person name="De Carvalho L.P.S."/>
            <person name="Shen B."/>
        </authorList>
    </citation>
    <scope>NUCLEOTIDE SEQUENCE [LARGE SCALE GENOMIC DNA]</scope>
    <source>
        <strain evidence="4 5">NPDC020568</strain>
    </source>
</reference>
<dbReference type="PANTHER" id="PTHR33371">
    <property type="entry name" value="INTERMEMBRANE PHOSPHOLIPID TRANSPORT SYSTEM BINDING PROTEIN MLAD-RELATED"/>
    <property type="match status" value="1"/>
</dbReference>
<organism evidence="4 5">
    <name type="scientific">Nocardia carnea</name>
    <dbReference type="NCBI Taxonomy" id="37328"/>
    <lineage>
        <taxon>Bacteria</taxon>
        <taxon>Bacillati</taxon>
        <taxon>Actinomycetota</taxon>
        <taxon>Actinomycetes</taxon>
        <taxon>Mycobacteriales</taxon>
        <taxon>Nocardiaceae</taxon>
        <taxon>Nocardia</taxon>
    </lineage>
</organism>
<dbReference type="InterPro" id="IPR003399">
    <property type="entry name" value="Mce/MlaD"/>
</dbReference>
<evidence type="ECO:0000313" key="5">
    <source>
        <dbReference type="Proteomes" id="UP001611263"/>
    </source>
</evidence>
<evidence type="ECO:0000259" key="3">
    <source>
        <dbReference type="Pfam" id="PF11887"/>
    </source>
</evidence>
<dbReference type="RefSeq" id="WP_033245584.1">
    <property type="nucleotide sequence ID" value="NZ_JBIRUQ010000007.1"/>
</dbReference>
<feature type="transmembrane region" description="Helical" evidence="1">
    <location>
        <begin position="7"/>
        <end position="28"/>
    </location>
</feature>
<comment type="caution">
    <text evidence="4">The sequence shown here is derived from an EMBL/GenBank/DDBJ whole genome shotgun (WGS) entry which is preliminary data.</text>
</comment>
<sequence length="345" mass="37138">MSYRKPLIGLSIFLVIAMTLTWMVYLTLQRGVAEETHSYEAVFTDVSGLRAGDDVRMAGVKVGRVDSIAVDGTHARVGFEVTRDQTLYGNTLATVTYQNLIGQRYLGLAPDDFGSPEPLEPGAVIPVEHTEPSFDISGLLNGFQPLFSMLDPGDIDKITAALIRALQGEDGALLALITETSALVESFAGPDQVLGTIIDNLGRVLTDLAEHSGELQTTITQTREIFDSLHARRDTLLSQTTDIAVVLDRAAQVVGGAAPALAHFVTREPGFARHFLDNKPKFAYLGANLPLMLKALARIVDKGAYINAYVCDIGFSMVPGFDPLIAQILALASPSGRVEHSAICR</sequence>
<keyword evidence="1" id="KW-0812">Transmembrane</keyword>
<evidence type="ECO:0000259" key="2">
    <source>
        <dbReference type="Pfam" id="PF02470"/>
    </source>
</evidence>
<feature type="domain" description="Mammalian cell entry C-terminal" evidence="3">
    <location>
        <begin position="115"/>
        <end position="288"/>
    </location>
</feature>
<proteinExistence type="predicted"/>
<dbReference type="Pfam" id="PF11887">
    <property type="entry name" value="Mce4_CUP1"/>
    <property type="match status" value="1"/>
</dbReference>
<keyword evidence="5" id="KW-1185">Reference proteome</keyword>
<feature type="domain" description="Mce/MlaD" evidence="2">
    <location>
        <begin position="37"/>
        <end position="110"/>
    </location>
</feature>
<keyword evidence="1" id="KW-1133">Transmembrane helix</keyword>
<dbReference type="EMBL" id="JBIRUQ010000007">
    <property type="protein sequence ID" value="MFI1464114.1"/>
    <property type="molecule type" value="Genomic_DNA"/>
</dbReference>
<dbReference type="InterPro" id="IPR052336">
    <property type="entry name" value="MlaD_Phospholipid_Transporter"/>
</dbReference>
<evidence type="ECO:0000256" key="1">
    <source>
        <dbReference type="SAM" id="Phobius"/>
    </source>
</evidence>
<dbReference type="Proteomes" id="UP001611263">
    <property type="component" value="Unassembled WGS sequence"/>
</dbReference>
<keyword evidence="1" id="KW-0472">Membrane</keyword>
<dbReference type="Pfam" id="PF02470">
    <property type="entry name" value="MlaD"/>
    <property type="match status" value="1"/>
</dbReference>